<sequence length="77" mass="8907">MRMTVFCLASAFSTKTVQTKQNDYLLFNKADGVLPHHKTGRHRRVFFADLIKYKNQRLQGSLAAMKELADFSQELED</sequence>
<accession>C7E4U7</accession>
<dbReference type="EMBL" id="GQ249669">
    <property type="protein sequence ID" value="ACT68044.1"/>
    <property type="molecule type" value="Genomic_DNA"/>
</dbReference>
<reference evidence="1" key="1">
    <citation type="submission" date="2009-06" db="EMBL/GenBank/DDBJ databases">
        <authorList>
            <person name="Perna N.T."/>
        </authorList>
    </citation>
    <scope>NUCLEOTIDE SEQUENCE</scope>
    <source>
        <strain evidence="1">DC283</strain>
    </source>
</reference>
<dbReference type="AlphaFoldDB" id="C7E4U7"/>
<gene>
    <name evidence="1" type="primary">psa7</name>
</gene>
<protein>
    <submittedName>
        <fullName evidence="1">Uncharacterized protein</fullName>
    </submittedName>
</protein>
<proteinExistence type="predicted"/>
<evidence type="ECO:0000313" key="1">
    <source>
        <dbReference type="EMBL" id="ACT68044.1"/>
    </source>
</evidence>
<name>C7E4U7_PANSE</name>
<organism evidence="1">
    <name type="scientific">Pantoea stewartii subsp. stewartii DC283</name>
    <dbReference type="NCBI Taxonomy" id="660596"/>
    <lineage>
        <taxon>Bacteria</taxon>
        <taxon>Pseudomonadati</taxon>
        <taxon>Pseudomonadota</taxon>
        <taxon>Gammaproteobacteria</taxon>
        <taxon>Enterobacterales</taxon>
        <taxon>Erwiniaceae</taxon>
        <taxon>Pantoea</taxon>
    </lineage>
</organism>